<evidence type="ECO:0000313" key="4">
    <source>
        <dbReference type="Proteomes" id="UP000677054"/>
    </source>
</evidence>
<dbReference type="AlphaFoldDB" id="A0A7R9FRZ6"/>
<keyword evidence="2" id="KW-1133">Transmembrane helix</keyword>
<keyword evidence="2" id="KW-0472">Membrane</keyword>
<feature type="compositionally biased region" description="Acidic residues" evidence="1">
    <location>
        <begin position="195"/>
        <end position="208"/>
    </location>
</feature>
<evidence type="ECO:0000256" key="2">
    <source>
        <dbReference type="SAM" id="Phobius"/>
    </source>
</evidence>
<keyword evidence="2" id="KW-0812">Transmembrane</keyword>
<dbReference type="EMBL" id="LR904384">
    <property type="protein sequence ID" value="CAD7252806.1"/>
    <property type="molecule type" value="Genomic_DNA"/>
</dbReference>
<reference evidence="3" key="1">
    <citation type="submission" date="2020-11" db="EMBL/GenBank/DDBJ databases">
        <authorList>
            <person name="Tran Van P."/>
        </authorList>
    </citation>
    <scope>NUCLEOTIDE SEQUENCE</scope>
</reference>
<organism evidence="3">
    <name type="scientific">Darwinula stevensoni</name>
    <dbReference type="NCBI Taxonomy" id="69355"/>
    <lineage>
        <taxon>Eukaryota</taxon>
        <taxon>Metazoa</taxon>
        <taxon>Ecdysozoa</taxon>
        <taxon>Arthropoda</taxon>
        <taxon>Crustacea</taxon>
        <taxon>Oligostraca</taxon>
        <taxon>Ostracoda</taxon>
        <taxon>Podocopa</taxon>
        <taxon>Podocopida</taxon>
        <taxon>Darwinulocopina</taxon>
        <taxon>Darwinuloidea</taxon>
        <taxon>Darwinulidae</taxon>
        <taxon>Darwinula</taxon>
    </lineage>
</organism>
<name>A0A7R9FRZ6_9CRUS</name>
<keyword evidence="4" id="KW-1185">Reference proteome</keyword>
<accession>A0A7R9FRZ6</accession>
<feature type="compositionally biased region" description="Basic and acidic residues" evidence="1">
    <location>
        <begin position="233"/>
        <end position="249"/>
    </location>
</feature>
<proteinExistence type="predicted"/>
<dbReference type="OrthoDB" id="2150145at2759"/>
<evidence type="ECO:0000313" key="3">
    <source>
        <dbReference type="EMBL" id="CAD7252806.1"/>
    </source>
</evidence>
<protein>
    <submittedName>
        <fullName evidence="3">Uncharacterized protein</fullName>
    </submittedName>
</protein>
<dbReference type="Proteomes" id="UP000677054">
    <property type="component" value="Unassembled WGS sequence"/>
</dbReference>
<evidence type="ECO:0000256" key="1">
    <source>
        <dbReference type="SAM" id="MobiDB-lite"/>
    </source>
</evidence>
<dbReference type="EMBL" id="CAJPEV010004867">
    <property type="protein sequence ID" value="CAG0902432.1"/>
    <property type="molecule type" value="Genomic_DNA"/>
</dbReference>
<feature type="transmembrane region" description="Helical" evidence="2">
    <location>
        <begin position="144"/>
        <end position="165"/>
    </location>
</feature>
<feature type="region of interest" description="Disordered" evidence="1">
    <location>
        <begin position="179"/>
        <end position="280"/>
    </location>
</feature>
<sequence>MEQRECECPCECPLTLGYDLCQQNEDRHEEVEEEEVACHAPDETSGFLPTFKAHPPRSRLPSSLSCMAPRCLQRTSESGCAGVVGCEWCYMERDGVTPLDKPFCSSLSICFQGALHSIYNPYQTHDIEASLYGDEAEDLGGAPIGPVAGGIMACFLVLALGIYCYRHYSHMFGSHGEGTSWDSSQARLGPPTYVEDQDESDCPDSDEQEPPHPSSSGGELVAMMIQSPYRTSPEYRRPRNREGGGDSDHGYSTMTPHEEYCDSYDPVFPQAPPPAAIKDLSSIPEGKQTLLVPVQVHRADLDLVSLSPATS</sequence>
<gene>
    <name evidence="3" type="ORF">DSTB1V02_LOCUS12559</name>
</gene>